<reference evidence="4" key="1">
    <citation type="journal article" date="2019" name="Environ. Microbiol.">
        <title>Fungal ecological strategies reflected in gene transcription - a case study of two litter decomposers.</title>
        <authorList>
            <person name="Barbi F."/>
            <person name="Kohler A."/>
            <person name="Barry K."/>
            <person name="Baskaran P."/>
            <person name="Daum C."/>
            <person name="Fauchery L."/>
            <person name="Ihrmark K."/>
            <person name="Kuo A."/>
            <person name="LaButti K."/>
            <person name="Lipzen A."/>
            <person name="Morin E."/>
            <person name="Grigoriev I.V."/>
            <person name="Henrissat B."/>
            <person name="Lindahl B."/>
            <person name="Martin F."/>
        </authorList>
    </citation>
    <scope>NUCLEOTIDE SEQUENCE</scope>
    <source>
        <strain evidence="4">JB14</strain>
    </source>
</reference>
<keyword evidence="2" id="KW-0560">Oxidoreductase</keyword>
<dbReference type="InterPro" id="IPR002202">
    <property type="entry name" value="HMG_CoA_Rdtase"/>
</dbReference>
<dbReference type="PROSITE" id="PS50065">
    <property type="entry name" value="HMG_COA_REDUCTASE_4"/>
    <property type="match status" value="1"/>
</dbReference>
<comment type="similarity">
    <text evidence="1">Belongs to the HMG-CoA reductase family.</text>
</comment>
<dbReference type="SUPFAM" id="SSF56542">
    <property type="entry name" value="Substrate-binding domain of HMG-CoA reductase"/>
    <property type="match status" value="1"/>
</dbReference>
<evidence type="ECO:0000256" key="2">
    <source>
        <dbReference type="ARBA" id="ARBA00023002"/>
    </source>
</evidence>
<name>A0A6A4GEP7_9AGAR</name>
<dbReference type="InterPro" id="IPR009029">
    <property type="entry name" value="HMG_CoA_Rdtase_sub-bd_dom_sf"/>
</dbReference>
<dbReference type="InterPro" id="IPR023074">
    <property type="entry name" value="HMG_CoA_Rdtase_cat_sf"/>
</dbReference>
<dbReference type="GO" id="GO:0008299">
    <property type="term" value="P:isoprenoid biosynthetic process"/>
    <property type="evidence" value="ECO:0007669"/>
    <property type="project" value="TreeGrafter"/>
</dbReference>
<dbReference type="Pfam" id="PF00368">
    <property type="entry name" value="HMG-CoA_red"/>
    <property type="match status" value="1"/>
</dbReference>
<dbReference type="GO" id="GO:0005789">
    <property type="term" value="C:endoplasmic reticulum membrane"/>
    <property type="evidence" value="ECO:0007669"/>
    <property type="project" value="TreeGrafter"/>
</dbReference>
<dbReference type="GO" id="GO:0005778">
    <property type="term" value="C:peroxisomal membrane"/>
    <property type="evidence" value="ECO:0007669"/>
    <property type="project" value="TreeGrafter"/>
</dbReference>
<dbReference type="Proteomes" id="UP000799118">
    <property type="component" value="Unassembled WGS sequence"/>
</dbReference>
<evidence type="ECO:0000313" key="4">
    <source>
        <dbReference type="EMBL" id="KAE9384059.1"/>
    </source>
</evidence>
<evidence type="ECO:0000256" key="1">
    <source>
        <dbReference type="ARBA" id="ARBA00007661"/>
    </source>
</evidence>
<dbReference type="InterPro" id="IPR009023">
    <property type="entry name" value="HMG_CoA_Rdtase_NAD(P)-bd_sf"/>
</dbReference>
<evidence type="ECO:0000256" key="3">
    <source>
        <dbReference type="SAM" id="MobiDB-lite"/>
    </source>
</evidence>
<dbReference type="PANTHER" id="PTHR10572:SF24">
    <property type="entry name" value="3-HYDROXY-3-METHYLGLUTARYL-COENZYME A REDUCTASE"/>
    <property type="match status" value="1"/>
</dbReference>
<accession>A0A6A4GEP7</accession>
<dbReference type="AlphaFoldDB" id="A0A6A4GEP7"/>
<dbReference type="GO" id="GO:0004420">
    <property type="term" value="F:hydroxymethylglutaryl-CoA reductase (NADPH) activity"/>
    <property type="evidence" value="ECO:0007669"/>
    <property type="project" value="InterPro"/>
</dbReference>
<dbReference type="OrthoDB" id="3051077at2759"/>
<organism evidence="4 5">
    <name type="scientific">Gymnopus androsaceus JB14</name>
    <dbReference type="NCBI Taxonomy" id="1447944"/>
    <lineage>
        <taxon>Eukaryota</taxon>
        <taxon>Fungi</taxon>
        <taxon>Dikarya</taxon>
        <taxon>Basidiomycota</taxon>
        <taxon>Agaricomycotina</taxon>
        <taxon>Agaricomycetes</taxon>
        <taxon>Agaricomycetidae</taxon>
        <taxon>Agaricales</taxon>
        <taxon>Marasmiineae</taxon>
        <taxon>Omphalotaceae</taxon>
        <taxon>Gymnopus</taxon>
    </lineage>
</organism>
<proteinExistence type="inferred from homology"/>
<keyword evidence="5" id="KW-1185">Reference proteome</keyword>
<dbReference type="EMBL" id="ML770234">
    <property type="protein sequence ID" value="KAE9384059.1"/>
    <property type="molecule type" value="Genomic_DNA"/>
</dbReference>
<evidence type="ECO:0008006" key="6">
    <source>
        <dbReference type="Google" id="ProtNLM"/>
    </source>
</evidence>
<dbReference type="GO" id="GO:0006696">
    <property type="term" value="P:ergosterol biosynthetic process"/>
    <property type="evidence" value="ECO:0007669"/>
    <property type="project" value="TreeGrafter"/>
</dbReference>
<dbReference type="SUPFAM" id="SSF55035">
    <property type="entry name" value="NAD-binding domain of HMG-CoA reductase"/>
    <property type="match status" value="1"/>
</dbReference>
<dbReference type="Gene3D" id="3.90.770.10">
    <property type="entry name" value="3-hydroxy-3-methylglutaryl-coenzyme A Reductase, Chain A, domain 2"/>
    <property type="match status" value="1"/>
</dbReference>
<sequence length="165" mass="17651">MLAGRMSRSRLVVLAPLKIDGHIFPTPMATAEGILVASTSRGCKAPKAGGGVTTVLIQDTMTRSPAIDFPNVLKAERCKAWIDSVEGYGVIKEAFESTSRFARLRSLKCAMAGRMFFASEHCVEDYGGGLGEPEHEEESGGGDPAQNVESSYCMKGNPQPIKPTD</sequence>
<evidence type="ECO:0000313" key="5">
    <source>
        <dbReference type="Proteomes" id="UP000799118"/>
    </source>
</evidence>
<protein>
    <recommendedName>
        <fullName evidence="6">Hydroxymethylglutaryl-CoA reductase (NADPH)</fullName>
    </recommendedName>
</protein>
<dbReference type="GO" id="GO:0015936">
    <property type="term" value="P:coenzyme A metabolic process"/>
    <property type="evidence" value="ECO:0007669"/>
    <property type="project" value="InterPro"/>
</dbReference>
<dbReference type="PANTHER" id="PTHR10572">
    <property type="entry name" value="3-HYDROXY-3-METHYLGLUTARYL-COENZYME A REDUCTASE"/>
    <property type="match status" value="1"/>
</dbReference>
<gene>
    <name evidence="4" type="ORF">BT96DRAFT_1008470</name>
</gene>
<feature type="region of interest" description="Disordered" evidence="3">
    <location>
        <begin position="128"/>
        <end position="165"/>
    </location>
</feature>